<comment type="similarity">
    <text evidence="9">Belongs to the DNA polymerase type-C family. DnaE2 subfamily.</text>
</comment>
<evidence type="ECO:0000256" key="9">
    <source>
        <dbReference type="HAMAP-Rule" id="MF_01902"/>
    </source>
</evidence>
<evidence type="ECO:0000256" key="10">
    <source>
        <dbReference type="SAM" id="MobiDB-lite"/>
    </source>
</evidence>
<feature type="compositionally biased region" description="Basic and acidic residues" evidence="10">
    <location>
        <begin position="1107"/>
        <end position="1128"/>
    </location>
</feature>
<dbReference type="Pfam" id="PF14579">
    <property type="entry name" value="HHH_6"/>
    <property type="match status" value="1"/>
</dbReference>
<dbReference type="InterPro" id="IPR004013">
    <property type="entry name" value="PHP_dom"/>
</dbReference>
<feature type="domain" description="Polymerase/histidinol phosphatase N-terminal" evidence="11">
    <location>
        <begin position="3"/>
        <end position="70"/>
    </location>
</feature>
<protein>
    <recommendedName>
        <fullName evidence="9">Error-prone DNA polymerase</fullName>
        <ecNumber evidence="9">2.7.7.7</ecNumber>
    </recommendedName>
</protein>
<dbReference type="NCBIfam" id="TIGR00594">
    <property type="entry name" value="polc"/>
    <property type="match status" value="1"/>
</dbReference>
<dbReference type="PANTHER" id="PTHR32294">
    <property type="entry name" value="DNA POLYMERASE III SUBUNIT ALPHA"/>
    <property type="match status" value="1"/>
</dbReference>
<dbReference type="GO" id="GO:0008408">
    <property type="term" value="F:3'-5' exonuclease activity"/>
    <property type="evidence" value="ECO:0007669"/>
    <property type="project" value="InterPro"/>
</dbReference>
<dbReference type="InterPro" id="IPR023073">
    <property type="entry name" value="DnaE2"/>
</dbReference>
<feature type="compositionally biased region" description="Gly residues" evidence="10">
    <location>
        <begin position="809"/>
        <end position="820"/>
    </location>
</feature>
<dbReference type="RefSeq" id="WP_328729281.1">
    <property type="nucleotide sequence ID" value="NZ_JAAIKB010000007.1"/>
</dbReference>
<evidence type="ECO:0000313" key="13">
    <source>
        <dbReference type="Proteomes" id="UP000475385"/>
    </source>
</evidence>
<dbReference type="GO" id="GO:0005737">
    <property type="term" value="C:cytoplasm"/>
    <property type="evidence" value="ECO:0007669"/>
    <property type="project" value="UniProtKB-SubCell"/>
</dbReference>
<keyword evidence="1 9" id="KW-0963">Cytoplasm</keyword>
<dbReference type="PANTHER" id="PTHR32294:SF4">
    <property type="entry name" value="ERROR-PRONE DNA POLYMERASE"/>
    <property type="match status" value="1"/>
</dbReference>
<comment type="caution">
    <text evidence="12">The sequence shown here is derived from an EMBL/GenBank/DDBJ whole genome shotgun (WGS) entry which is preliminary data.</text>
</comment>
<keyword evidence="6 9" id="KW-0239">DNA-directed DNA polymerase</keyword>
<accession>A0A6M1LP67</accession>
<dbReference type="InterPro" id="IPR004805">
    <property type="entry name" value="DnaE2/DnaE/PolC"/>
</dbReference>
<dbReference type="EMBL" id="JAAIKB010000007">
    <property type="protein sequence ID" value="NGM21799.1"/>
    <property type="molecule type" value="Genomic_DNA"/>
</dbReference>
<organism evidence="12 13">
    <name type="scientific">Falsiroseomonas algicola</name>
    <dbReference type="NCBI Taxonomy" id="2716930"/>
    <lineage>
        <taxon>Bacteria</taxon>
        <taxon>Pseudomonadati</taxon>
        <taxon>Pseudomonadota</taxon>
        <taxon>Alphaproteobacteria</taxon>
        <taxon>Acetobacterales</taxon>
        <taxon>Roseomonadaceae</taxon>
        <taxon>Falsiroseomonas</taxon>
    </lineage>
</organism>
<dbReference type="SMART" id="SM00481">
    <property type="entry name" value="POLIIIAc"/>
    <property type="match status" value="1"/>
</dbReference>
<dbReference type="Proteomes" id="UP000475385">
    <property type="component" value="Unassembled WGS sequence"/>
</dbReference>
<keyword evidence="5 9" id="KW-0227">DNA damage</keyword>
<dbReference type="GO" id="GO:0006260">
    <property type="term" value="P:DNA replication"/>
    <property type="evidence" value="ECO:0007669"/>
    <property type="project" value="UniProtKB-KW"/>
</dbReference>
<dbReference type="InterPro" id="IPR040982">
    <property type="entry name" value="DNA_pol3_finger"/>
</dbReference>
<evidence type="ECO:0000313" key="12">
    <source>
        <dbReference type="EMBL" id="NGM21799.1"/>
    </source>
</evidence>
<evidence type="ECO:0000256" key="8">
    <source>
        <dbReference type="ARBA" id="ARBA00049244"/>
    </source>
</evidence>
<dbReference type="Pfam" id="PF02811">
    <property type="entry name" value="PHP"/>
    <property type="match status" value="1"/>
</dbReference>
<dbReference type="Pfam" id="PF07733">
    <property type="entry name" value="DNA_pol3_alpha"/>
    <property type="match status" value="1"/>
</dbReference>
<keyword evidence="2 9" id="KW-0808">Transferase</keyword>
<reference evidence="12 13" key="2">
    <citation type="submission" date="2020-03" db="EMBL/GenBank/DDBJ databases">
        <title>Roseomonas stagni sp. nov., isolated from pond water in Japan.</title>
        <authorList>
            <person name="Furuhata K."/>
            <person name="Miyamoto H."/>
            <person name="Goto K."/>
        </authorList>
    </citation>
    <scope>NUCLEOTIDE SEQUENCE [LARGE SCALE GENOMIC DNA]</scope>
    <source>
        <strain evidence="12 13">PeD5</strain>
    </source>
</reference>
<dbReference type="Pfam" id="PF17657">
    <property type="entry name" value="DNA_pol3_finger"/>
    <property type="match status" value="1"/>
</dbReference>
<evidence type="ECO:0000256" key="7">
    <source>
        <dbReference type="ARBA" id="ARBA00023204"/>
    </source>
</evidence>
<keyword evidence="7 9" id="KW-0234">DNA repair</keyword>
<evidence type="ECO:0000256" key="4">
    <source>
        <dbReference type="ARBA" id="ARBA00022705"/>
    </source>
</evidence>
<evidence type="ECO:0000259" key="11">
    <source>
        <dbReference type="SMART" id="SM00481"/>
    </source>
</evidence>
<name>A0A6M1LP67_9PROT</name>
<feature type="compositionally biased region" description="Low complexity" evidence="10">
    <location>
        <begin position="790"/>
        <end position="801"/>
    </location>
</feature>
<evidence type="ECO:0000256" key="5">
    <source>
        <dbReference type="ARBA" id="ARBA00022763"/>
    </source>
</evidence>
<dbReference type="HAMAP" id="MF_01902">
    <property type="entry name" value="DNApol_error_prone"/>
    <property type="match status" value="1"/>
</dbReference>
<proteinExistence type="inferred from homology"/>
<reference evidence="12 13" key="1">
    <citation type="submission" date="2020-02" db="EMBL/GenBank/DDBJ databases">
        <authorList>
            <person name="Kim H.M."/>
            <person name="Jeon C.O."/>
        </authorList>
    </citation>
    <scope>NUCLEOTIDE SEQUENCE [LARGE SCALE GENOMIC DNA]</scope>
    <source>
        <strain evidence="12 13">PeD5</strain>
    </source>
</reference>
<dbReference type="InterPro" id="IPR003141">
    <property type="entry name" value="Pol/His_phosphatase_N"/>
</dbReference>
<dbReference type="AlphaFoldDB" id="A0A6M1LP67"/>
<dbReference type="Gene3D" id="3.20.20.140">
    <property type="entry name" value="Metal-dependent hydrolases"/>
    <property type="match status" value="1"/>
</dbReference>
<dbReference type="CDD" id="cd07434">
    <property type="entry name" value="PHP_PolIIIA_DnaE2"/>
    <property type="match status" value="1"/>
</dbReference>
<dbReference type="GO" id="GO:0006281">
    <property type="term" value="P:DNA repair"/>
    <property type="evidence" value="ECO:0007669"/>
    <property type="project" value="UniProtKB-UniRule"/>
</dbReference>
<gene>
    <name evidence="12" type="primary">dnaE</name>
    <name evidence="9" type="synonym">dnaE2</name>
    <name evidence="12" type="ORF">G3576_17380</name>
</gene>
<evidence type="ECO:0000256" key="3">
    <source>
        <dbReference type="ARBA" id="ARBA00022695"/>
    </source>
</evidence>
<evidence type="ECO:0000256" key="1">
    <source>
        <dbReference type="ARBA" id="ARBA00022490"/>
    </source>
</evidence>
<dbReference type="CDD" id="cd04485">
    <property type="entry name" value="DnaE_OBF"/>
    <property type="match status" value="1"/>
</dbReference>
<dbReference type="InterPro" id="IPR029460">
    <property type="entry name" value="DNAPol_HHH"/>
</dbReference>
<sequence>MFAELAALSNFTFLEGASHPRELVAAAKVLGMPAIGIADRNSVAGLVRGMVAAEQVGIRYVPGIRLVLDDATEYLAWPSDRPAWGRLCRMLSEARMEGEKGETRLTRDALIAAAEGQVLARIPNADPALAQRLRADANAFGRRLALPLMLAVDHRCRGDDQARLDRLAEAAGSAGLGLIAAGGVRYHAPERRRVADVLAAIRLGTTVEELGFAAEPNAEAHLLPPEEVARRLPRHPEALAATLRVTRACSFSLRDLSYEYPEEILDPGLTAQQTLALRVEAACLERYPLGTPPKVARQIAHELALIAQLDYAAYFLTVHEIVRFARSKEILCQGRGSAANSAICYVLGITAVPPDKHDMLFERFISAARDEPPDIDVDFEHERREEVIQHIFSRYGRDRAALTATLIRYRERSAIREVGKAMGLTEDVTARLAKSVWGSGDKSLNDLAADNGYAPEGDPKLRMAMEIAEEVQDFPRHLATHVGGFVITKGPLIEHTVVVKAAMEGRTTIEWDKDDIEALRILKVDVLGLGMLTCIRRAFDLIEGATGEKWTLASVPQDDPATYAMLQRADSVGVFQVESRAQMNMLPRLRPAKFYDLVVQVAIVRPGPIQGDMVHPYLRRRNGEEEPTYPSKELEGVLSKTLGVPLFQEQAMQIAIVGAGFSPSRADQLRRAMATFRNTGEIWKFRQDFCGGMVARGYEPDFAERCFKQIEGFGTYGFPESHAASFAQLVYISAWIKRHHPAAFAAALLNSQPMGFYAPAQIVRDAREHGVAVLPADVTRSDWDCTLEMPAASSNPSPSTAQKPSPPDGGRGLGEGGARSAGGETASAQRNANIPHDDVLARPPSPNPLPPLGGEGFSGTPQPSLRLGLRLIAGLHQHHAEALTAARAETPFADIPDLARRARLDRGAMQALARADAFGPLSQGRRGALWEAAGIEAPLPLSEARDAQLPLLPPETAGEETVLDYAATGLSLRRHPMALLRAAIRDRGAVDTRALTAARQSRWLKLAGLVLVRQRPGSAKGVVFFTVEDEFGTANLVLYPDIVTRDRAAVVGARLVMAEGRVERHEQSAVPIIHLLVKRLHDWSAMLDGLHRLDDDDPAWKRTLARADEVERPNLHDPRDPAIRDAKRNAAALPPSRDFR</sequence>
<evidence type="ECO:0000256" key="6">
    <source>
        <dbReference type="ARBA" id="ARBA00022932"/>
    </source>
</evidence>
<keyword evidence="3 9" id="KW-0548">Nucleotidyltransferase</keyword>
<dbReference type="NCBIfam" id="NF004225">
    <property type="entry name" value="PRK05672.1"/>
    <property type="match status" value="1"/>
</dbReference>
<comment type="catalytic activity">
    <reaction evidence="8 9">
        <text>DNA(n) + a 2'-deoxyribonucleoside 5'-triphosphate = DNA(n+1) + diphosphate</text>
        <dbReference type="Rhea" id="RHEA:22508"/>
        <dbReference type="Rhea" id="RHEA-COMP:17339"/>
        <dbReference type="Rhea" id="RHEA-COMP:17340"/>
        <dbReference type="ChEBI" id="CHEBI:33019"/>
        <dbReference type="ChEBI" id="CHEBI:61560"/>
        <dbReference type="ChEBI" id="CHEBI:173112"/>
        <dbReference type="EC" id="2.7.7.7"/>
    </reaction>
</comment>
<keyword evidence="13" id="KW-1185">Reference proteome</keyword>
<evidence type="ECO:0000256" key="2">
    <source>
        <dbReference type="ARBA" id="ARBA00022679"/>
    </source>
</evidence>
<dbReference type="InterPro" id="IPR011708">
    <property type="entry name" value="DNA_pol3_alpha_NTPase_dom"/>
</dbReference>
<comment type="subcellular location">
    <subcellularLocation>
        <location evidence="9">Cytoplasm</location>
    </subcellularLocation>
</comment>
<dbReference type="GO" id="GO:0003887">
    <property type="term" value="F:DNA-directed DNA polymerase activity"/>
    <property type="evidence" value="ECO:0007669"/>
    <property type="project" value="UniProtKB-UniRule"/>
</dbReference>
<dbReference type="EC" id="2.7.7.7" evidence="9"/>
<comment type="function">
    <text evidence="9">DNA polymerase involved in damage-induced mutagenesis and translesion synthesis (TLS). It is not the major replicative DNA polymerase.</text>
</comment>
<keyword evidence="4 9" id="KW-0235">DNA replication</keyword>
<feature type="region of interest" description="Disordered" evidence="10">
    <location>
        <begin position="788"/>
        <end position="861"/>
    </location>
</feature>
<feature type="region of interest" description="Disordered" evidence="10">
    <location>
        <begin position="1107"/>
        <end position="1140"/>
    </location>
</feature>